<feature type="domain" description="Oxidoreductase molybdopterin-binding" evidence="2">
    <location>
        <begin position="24"/>
        <end position="141"/>
    </location>
</feature>
<dbReference type="EMBL" id="SRSD01000018">
    <property type="protein sequence ID" value="KAA0887932.1"/>
    <property type="molecule type" value="Genomic_DNA"/>
</dbReference>
<protein>
    <submittedName>
        <fullName evidence="3">Sulfite oxidase-like oxidoreductase</fullName>
    </submittedName>
</protein>
<dbReference type="Proteomes" id="UP000324298">
    <property type="component" value="Unassembled WGS sequence"/>
</dbReference>
<gene>
    <name evidence="3" type="ORF">ET418_18010</name>
</gene>
<dbReference type="InterPro" id="IPR036374">
    <property type="entry name" value="OxRdtase_Mopterin-bd_sf"/>
</dbReference>
<dbReference type="AlphaFoldDB" id="A0A5A9X456"/>
<sequence length="170" mass="19146">MNHAENIQPGTKPHGKHKYGPEYMSHELKVTGRVERPLCLNVADLRKMASLEIGALPIICGSGTEKGTIKSYRGVLLRDILEQASVIITEHHAPNRLYLKLTSNDGYMALFSWQEINNTVVGEKAIVVFEREGRPLDENEGEFAFVSANDYRPGPRRMRYLGHIEVCEVV</sequence>
<dbReference type="InterPro" id="IPR000572">
    <property type="entry name" value="OxRdtase_Mopterin-bd_dom"/>
</dbReference>
<dbReference type="Pfam" id="PF00174">
    <property type="entry name" value="Oxidored_molyb"/>
    <property type="match status" value="1"/>
</dbReference>
<evidence type="ECO:0000313" key="3">
    <source>
        <dbReference type="EMBL" id="KAA0887932.1"/>
    </source>
</evidence>
<evidence type="ECO:0000313" key="4">
    <source>
        <dbReference type="Proteomes" id="UP000324298"/>
    </source>
</evidence>
<keyword evidence="4" id="KW-1185">Reference proteome</keyword>
<dbReference type="SUPFAM" id="SSF56524">
    <property type="entry name" value="Oxidoreductase molybdopterin-binding domain"/>
    <property type="match status" value="1"/>
</dbReference>
<name>A0A5A9X456_9BACT</name>
<evidence type="ECO:0000256" key="1">
    <source>
        <dbReference type="SAM" id="MobiDB-lite"/>
    </source>
</evidence>
<comment type="caution">
    <text evidence="3">The sequence shown here is derived from an EMBL/GenBank/DDBJ whole genome shotgun (WGS) entry which is preliminary data.</text>
</comment>
<dbReference type="Gene3D" id="3.90.420.10">
    <property type="entry name" value="Oxidoreductase, molybdopterin-binding domain"/>
    <property type="match status" value="1"/>
</dbReference>
<organism evidence="3 4">
    <name type="scientific">Oryzomonas rubra</name>
    <dbReference type="NCBI Taxonomy" id="2509454"/>
    <lineage>
        <taxon>Bacteria</taxon>
        <taxon>Pseudomonadati</taxon>
        <taxon>Thermodesulfobacteriota</taxon>
        <taxon>Desulfuromonadia</taxon>
        <taxon>Geobacterales</taxon>
        <taxon>Geobacteraceae</taxon>
        <taxon>Oryzomonas</taxon>
    </lineage>
</organism>
<dbReference type="OrthoDB" id="5366082at2"/>
<accession>A0A5A9X456</accession>
<evidence type="ECO:0000259" key="2">
    <source>
        <dbReference type="Pfam" id="PF00174"/>
    </source>
</evidence>
<proteinExistence type="predicted"/>
<reference evidence="3 4" key="1">
    <citation type="submission" date="2019-04" db="EMBL/GenBank/DDBJ databases">
        <title>Geobacter ruber sp. nov., ferric-reducing bacteria isolated from paddy soil.</title>
        <authorList>
            <person name="Xu Z."/>
            <person name="Masuda Y."/>
            <person name="Itoh H."/>
            <person name="Senoo K."/>
        </authorList>
    </citation>
    <scope>NUCLEOTIDE SEQUENCE [LARGE SCALE GENOMIC DNA]</scope>
    <source>
        <strain evidence="3 4">Red88</strain>
    </source>
</reference>
<feature type="region of interest" description="Disordered" evidence="1">
    <location>
        <begin position="1"/>
        <end position="21"/>
    </location>
</feature>